<dbReference type="GO" id="GO:1902201">
    <property type="term" value="P:negative regulation of bacterial-type flagellum-dependent cell motility"/>
    <property type="evidence" value="ECO:0007669"/>
    <property type="project" value="TreeGrafter"/>
</dbReference>
<comment type="caution">
    <text evidence="5">The sequence shown here is derived from an EMBL/GenBank/DDBJ whole genome shotgun (WGS) entry which is preliminary data.</text>
</comment>
<dbReference type="InterPro" id="IPR000160">
    <property type="entry name" value="GGDEF_dom"/>
</dbReference>
<name>A0A2N3L158_9PROT</name>
<dbReference type="GO" id="GO:0005886">
    <property type="term" value="C:plasma membrane"/>
    <property type="evidence" value="ECO:0007669"/>
    <property type="project" value="TreeGrafter"/>
</dbReference>
<dbReference type="GO" id="GO:0052621">
    <property type="term" value="F:diguanylate cyclase activity"/>
    <property type="evidence" value="ECO:0007669"/>
    <property type="project" value="UniProtKB-EC"/>
</dbReference>
<dbReference type="AlphaFoldDB" id="A0A2N3L158"/>
<feature type="transmembrane region" description="Helical" evidence="3">
    <location>
        <begin position="173"/>
        <end position="201"/>
    </location>
</feature>
<feature type="transmembrane region" description="Helical" evidence="3">
    <location>
        <begin position="109"/>
        <end position="129"/>
    </location>
</feature>
<dbReference type="PROSITE" id="PS50887">
    <property type="entry name" value="GGDEF"/>
    <property type="match status" value="1"/>
</dbReference>
<dbReference type="PANTHER" id="PTHR45138:SF24">
    <property type="entry name" value="DIGUANYLATE CYCLASE DGCC-RELATED"/>
    <property type="match status" value="1"/>
</dbReference>
<evidence type="ECO:0000313" key="6">
    <source>
        <dbReference type="Proteomes" id="UP000233332"/>
    </source>
</evidence>
<dbReference type="InterPro" id="IPR050469">
    <property type="entry name" value="Diguanylate_Cyclase"/>
</dbReference>
<proteinExistence type="predicted"/>
<dbReference type="InterPro" id="IPR029787">
    <property type="entry name" value="Nucleotide_cyclase"/>
</dbReference>
<feature type="transmembrane region" description="Helical" evidence="3">
    <location>
        <begin position="49"/>
        <end position="68"/>
    </location>
</feature>
<evidence type="ECO:0000259" key="4">
    <source>
        <dbReference type="PROSITE" id="PS50887"/>
    </source>
</evidence>
<keyword evidence="3" id="KW-0812">Transmembrane</keyword>
<keyword evidence="3" id="KW-1133">Transmembrane helix</keyword>
<dbReference type="EC" id="2.7.7.65" evidence="1"/>
<keyword evidence="3" id="KW-0472">Membrane</keyword>
<evidence type="ECO:0000256" key="3">
    <source>
        <dbReference type="SAM" id="Phobius"/>
    </source>
</evidence>
<dbReference type="NCBIfam" id="TIGR00254">
    <property type="entry name" value="GGDEF"/>
    <property type="match status" value="1"/>
</dbReference>
<protein>
    <recommendedName>
        <fullName evidence="1">diguanylate cyclase</fullName>
        <ecNumber evidence="1">2.7.7.65</ecNumber>
    </recommendedName>
</protein>
<reference evidence="5 6" key="1">
    <citation type="submission" date="2017-09" db="EMBL/GenBank/DDBJ databases">
        <title>Biodiversity and function of Thalassospira species in the particle-attached aromatic-hydrocarbon-degrading consortia from the surface seawater of the China South Sea.</title>
        <authorList>
            <person name="Dong C."/>
            <person name="Lai Q."/>
            <person name="Shao Z."/>
        </authorList>
    </citation>
    <scope>NUCLEOTIDE SEQUENCE [LARGE SCALE GENOMIC DNA]</scope>
    <source>
        <strain evidence="5 6">139Z-12</strain>
    </source>
</reference>
<feature type="domain" description="GGDEF" evidence="4">
    <location>
        <begin position="248"/>
        <end position="378"/>
    </location>
</feature>
<evidence type="ECO:0000256" key="1">
    <source>
        <dbReference type="ARBA" id="ARBA00012528"/>
    </source>
</evidence>
<feature type="transmembrane region" description="Helical" evidence="3">
    <location>
        <begin position="74"/>
        <end position="97"/>
    </location>
</feature>
<evidence type="ECO:0000313" key="5">
    <source>
        <dbReference type="EMBL" id="PKR56460.1"/>
    </source>
</evidence>
<dbReference type="EMBL" id="NXGX01000013">
    <property type="protein sequence ID" value="PKR56460.1"/>
    <property type="molecule type" value="Genomic_DNA"/>
</dbReference>
<dbReference type="SMART" id="SM00267">
    <property type="entry name" value="GGDEF"/>
    <property type="match status" value="1"/>
</dbReference>
<evidence type="ECO:0000256" key="2">
    <source>
        <dbReference type="SAM" id="MobiDB-lite"/>
    </source>
</evidence>
<dbReference type="SUPFAM" id="SSF55073">
    <property type="entry name" value="Nucleotide cyclase"/>
    <property type="match status" value="1"/>
</dbReference>
<accession>A0A2N3L158</accession>
<organism evidence="5 6">
    <name type="scientific">Thalassospira lohafexi</name>
    <dbReference type="NCBI Taxonomy" id="744227"/>
    <lineage>
        <taxon>Bacteria</taxon>
        <taxon>Pseudomonadati</taxon>
        <taxon>Pseudomonadota</taxon>
        <taxon>Alphaproteobacteria</taxon>
        <taxon>Rhodospirillales</taxon>
        <taxon>Thalassospiraceae</taxon>
        <taxon>Thalassospira</taxon>
    </lineage>
</organism>
<dbReference type="PANTHER" id="PTHR45138">
    <property type="entry name" value="REGULATORY COMPONENTS OF SENSORY TRANSDUCTION SYSTEM"/>
    <property type="match status" value="1"/>
</dbReference>
<gene>
    <name evidence="5" type="ORF">COO92_21020</name>
</gene>
<dbReference type="Proteomes" id="UP000233332">
    <property type="component" value="Unassembled WGS sequence"/>
</dbReference>
<sequence>MLELFCVLSGPAIDAKRRVGVLRCRYKDFFYTPRHAEILHLRRKESIQLTARFAAVFMCVLLAVVPFWDGAYDSQMWLSQTSIMRLLVVGIAIVVLANRAVSARWRRHFPYLPMLMLVIAACLLCGFGAHDLLATQRMFSAHSFLLLGLVLMIAIMPLTLVEAAILSSPIMVLLVIGAQASLATGFVALEMILAVLLPLAILSSLVQLYRTIVAAQEVAIDPLTGCFTRAFGMEMIRVTFDSSMRKNAPYTMAFIDLDDFKQINDRHGHDYGDRILAEVGNNLVDRFRSSDLVVRWGGEEFLVLLPELPMAQANEVLARVMGPGLANLEGGQMQRASVGLSERIEDAISIPQNLIDLADQRMYDAKKRSDHEDMIAESMSGRKRPADAAAIAATARKSSRADSKAVNQTIN</sequence>
<keyword evidence="6" id="KW-1185">Reference proteome</keyword>
<dbReference type="CDD" id="cd01949">
    <property type="entry name" value="GGDEF"/>
    <property type="match status" value="1"/>
</dbReference>
<dbReference type="Pfam" id="PF00990">
    <property type="entry name" value="GGDEF"/>
    <property type="match status" value="1"/>
</dbReference>
<feature type="compositionally biased region" description="Low complexity" evidence="2">
    <location>
        <begin position="387"/>
        <end position="396"/>
    </location>
</feature>
<dbReference type="GO" id="GO:0043709">
    <property type="term" value="P:cell adhesion involved in single-species biofilm formation"/>
    <property type="evidence" value="ECO:0007669"/>
    <property type="project" value="TreeGrafter"/>
</dbReference>
<dbReference type="InterPro" id="IPR043128">
    <property type="entry name" value="Rev_trsase/Diguanyl_cyclase"/>
</dbReference>
<dbReference type="Gene3D" id="3.30.70.270">
    <property type="match status" value="1"/>
</dbReference>
<feature type="region of interest" description="Disordered" evidence="2">
    <location>
        <begin position="368"/>
        <end position="411"/>
    </location>
</feature>
<feature type="transmembrane region" description="Helical" evidence="3">
    <location>
        <begin position="141"/>
        <end position="161"/>
    </location>
</feature>